<evidence type="ECO:0000313" key="8">
    <source>
        <dbReference type="EMBL" id="NMH28075.1"/>
    </source>
</evidence>
<feature type="binding site" evidence="5">
    <location>
        <position position="144"/>
    </location>
    <ligand>
        <name>S-adenosyl-L-methionine</name>
        <dbReference type="ChEBI" id="CHEBI:59789"/>
    </ligand>
</feature>
<dbReference type="GO" id="GO:0102559">
    <property type="term" value="F:peptide chain release factor N(5)-glutamine methyltransferase activity"/>
    <property type="evidence" value="ECO:0007669"/>
    <property type="project" value="UniProtKB-EC"/>
</dbReference>
<feature type="binding site" evidence="5">
    <location>
        <begin position="187"/>
        <end position="190"/>
    </location>
    <ligand>
        <name>substrate</name>
    </ligand>
</feature>
<keyword evidence="2 5" id="KW-0808">Transferase</keyword>
<reference evidence="8" key="1">
    <citation type="submission" date="2020-02" db="EMBL/GenBank/DDBJ databases">
        <title>Flavobacterium sp. genome.</title>
        <authorList>
            <person name="Jung H.S."/>
            <person name="Baek J.H."/>
            <person name="Jeon C.O."/>
        </authorList>
    </citation>
    <scope>NUCLEOTIDE SEQUENCE</scope>
    <source>
        <strain evidence="8">SE-s28</strain>
    </source>
</reference>
<evidence type="ECO:0000256" key="5">
    <source>
        <dbReference type="HAMAP-Rule" id="MF_02126"/>
    </source>
</evidence>
<dbReference type="Gene3D" id="3.40.50.150">
    <property type="entry name" value="Vaccinia Virus protein VP39"/>
    <property type="match status" value="1"/>
</dbReference>
<comment type="caution">
    <text evidence="8">The sequence shown here is derived from an EMBL/GenBank/DDBJ whole genome shotgun (WGS) entry which is preliminary data.</text>
</comment>
<dbReference type="RefSeq" id="WP_169527185.1">
    <property type="nucleotide sequence ID" value="NZ_JAAMPU010000104.1"/>
</dbReference>
<name>A0A972FMQ7_9FLAO</name>
<dbReference type="HAMAP" id="MF_02126">
    <property type="entry name" value="RF_methyltr_PrmC"/>
    <property type="match status" value="1"/>
</dbReference>
<dbReference type="PANTHER" id="PTHR18895:SF74">
    <property type="entry name" value="MTRF1L RELEASE FACTOR GLUTAMINE METHYLTRANSFERASE"/>
    <property type="match status" value="1"/>
</dbReference>
<dbReference type="PROSITE" id="PS00092">
    <property type="entry name" value="N6_MTASE"/>
    <property type="match status" value="1"/>
</dbReference>
<evidence type="ECO:0000259" key="6">
    <source>
        <dbReference type="Pfam" id="PF05175"/>
    </source>
</evidence>
<sequence length="285" mass="32666">MNIRTYKHHFISELTAHYDAIEAENFINLLLEDWLGLKRIDVATKPELEFSPEEKARFDSALDQLKQEVPIQYIIGSTHFYGFEFEVNPAVLIPRQETEELVDWIVKDWEFNGNPQILDIGTGSGCIAISVAKSLVDSKVSAIDVSFDALETAKRNAVRNEASVQFHLQDILQTKSLDHKYDIIVSNPPYVRNLEKHEIRKNVLEYEPHLALFVDDNDALVFYRKIAQLAIESLSENGSLYFEINQYLASETIEMLENIGYKSIELRKDLLGNDRMLKASISDVN</sequence>
<dbReference type="NCBIfam" id="TIGR03534">
    <property type="entry name" value="RF_mod_PrmC"/>
    <property type="match status" value="1"/>
</dbReference>
<protein>
    <recommendedName>
        <fullName evidence="5">Release factor glutamine methyltransferase</fullName>
        <shortName evidence="5">RF MTase</shortName>
        <ecNumber evidence="5">2.1.1.297</ecNumber>
    </recommendedName>
    <alternativeName>
        <fullName evidence="5">N5-glutamine methyltransferase PrmC</fullName>
    </alternativeName>
    <alternativeName>
        <fullName evidence="5">Protein-(glutamine-N5) MTase PrmC</fullName>
    </alternativeName>
    <alternativeName>
        <fullName evidence="5">Protein-glutamine N-methyltransferase PrmC</fullName>
    </alternativeName>
</protein>
<feature type="binding site" evidence="5">
    <location>
        <begin position="121"/>
        <end position="125"/>
    </location>
    <ligand>
        <name>S-adenosyl-L-methionine</name>
        <dbReference type="ChEBI" id="CHEBI:59789"/>
    </ligand>
</feature>
<keyword evidence="1 5" id="KW-0489">Methyltransferase</keyword>
<dbReference type="InterPro" id="IPR050320">
    <property type="entry name" value="N5-glutamine_MTase"/>
</dbReference>
<dbReference type="InterPro" id="IPR007848">
    <property type="entry name" value="Small_mtfrase_dom"/>
</dbReference>
<feature type="domain" description="Methyltransferase small" evidence="6">
    <location>
        <begin position="115"/>
        <end position="199"/>
    </location>
</feature>
<comment type="function">
    <text evidence="5">Methylates the class 1 translation termination release factors RF1/PrfA and RF2/PrfB on the glutamine residue of the universally conserved GGQ motif.</text>
</comment>
<gene>
    <name evidence="5 8" type="primary">prmC</name>
    <name evidence="8" type="ORF">G6047_08525</name>
</gene>
<dbReference type="CDD" id="cd02440">
    <property type="entry name" value="AdoMet_MTases"/>
    <property type="match status" value="1"/>
</dbReference>
<dbReference type="Pfam" id="PF17827">
    <property type="entry name" value="PrmC_N"/>
    <property type="match status" value="1"/>
</dbReference>
<dbReference type="NCBIfam" id="TIGR00536">
    <property type="entry name" value="hemK_fam"/>
    <property type="match status" value="1"/>
</dbReference>
<dbReference type="GO" id="GO:0032259">
    <property type="term" value="P:methylation"/>
    <property type="evidence" value="ECO:0007669"/>
    <property type="project" value="UniProtKB-KW"/>
</dbReference>
<dbReference type="InterPro" id="IPR004556">
    <property type="entry name" value="HemK-like"/>
</dbReference>
<evidence type="ECO:0000256" key="1">
    <source>
        <dbReference type="ARBA" id="ARBA00022603"/>
    </source>
</evidence>
<keyword evidence="9" id="KW-1185">Reference proteome</keyword>
<dbReference type="EC" id="2.1.1.297" evidence="5"/>
<evidence type="ECO:0000256" key="4">
    <source>
        <dbReference type="ARBA" id="ARBA00048391"/>
    </source>
</evidence>
<dbReference type="InterPro" id="IPR002052">
    <property type="entry name" value="DNA_methylase_N6_adenine_CS"/>
</dbReference>
<dbReference type="Pfam" id="PF05175">
    <property type="entry name" value="MTS"/>
    <property type="match status" value="1"/>
</dbReference>
<evidence type="ECO:0000259" key="7">
    <source>
        <dbReference type="Pfam" id="PF17827"/>
    </source>
</evidence>
<dbReference type="AlphaFoldDB" id="A0A972FMQ7"/>
<comment type="similarity">
    <text evidence="5">Belongs to the protein N5-glutamine methyltransferase family. PrmC subfamily.</text>
</comment>
<proteinExistence type="inferred from homology"/>
<feature type="domain" description="Release factor glutamine methyltransferase N-terminal" evidence="7">
    <location>
        <begin position="10"/>
        <end position="76"/>
    </location>
</feature>
<evidence type="ECO:0000313" key="9">
    <source>
        <dbReference type="Proteomes" id="UP000712080"/>
    </source>
</evidence>
<dbReference type="Proteomes" id="UP000712080">
    <property type="component" value="Unassembled WGS sequence"/>
</dbReference>
<dbReference type="SUPFAM" id="SSF53335">
    <property type="entry name" value="S-adenosyl-L-methionine-dependent methyltransferases"/>
    <property type="match status" value="1"/>
</dbReference>
<keyword evidence="3 5" id="KW-0949">S-adenosyl-L-methionine</keyword>
<feature type="binding site" evidence="5">
    <location>
        <position position="187"/>
    </location>
    <ligand>
        <name>S-adenosyl-L-methionine</name>
        <dbReference type="ChEBI" id="CHEBI:59789"/>
    </ligand>
</feature>
<evidence type="ECO:0000256" key="3">
    <source>
        <dbReference type="ARBA" id="ARBA00022691"/>
    </source>
</evidence>
<accession>A0A972FMQ7</accession>
<dbReference type="GO" id="GO:0003676">
    <property type="term" value="F:nucleic acid binding"/>
    <property type="evidence" value="ECO:0007669"/>
    <property type="project" value="InterPro"/>
</dbReference>
<dbReference type="PANTHER" id="PTHR18895">
    <property type="entry name" value="HEMK METHYLTRANSFERASE"/>
    <property type="match status" value="1"/>
</dbReference>
<comment type="catalytic activity">
    <reaction evidence="4 5">
        <text>L-glutaminyl-[peptide chain release factor] + S-adenosyl-L-methionine = N(5)-methyl-L-glutaminyl-[peptide chain release factor] + S-adenosyl-L-homocysteine + H(+)</text>
        <dbReference type="Rhea" id="RHEA:42896"/>
        <dbReference type="Rhea" id="RHEA-COMP:10271"/>
        <dbReference type="Rhea" id="RHEA-COMP:10272"/>
        <dbReference type="ChEBI" id="CHEBI:15378"/>
        <dbReference type="ChEBI" id="CHEBI:30011"/>
        <dbReference type="ChEBI" id="CHEBI:57856"/>
        <dbReference type="ChEBI" id="CHEBI:59789"/>
        <dbReference type="ChEBI" id="CHEBI:61891"/>
        <dbReference type="EC" id="2.1.1.297"/>
    </reaction>
</comment>
<dbReference type="InterPro" id="IPR040758">
    <property type="entry name" value="PrmC_N"/>
</dbReference>
<dbReference type="InterPro" id="IPR019874">
    <property type="entry name" value="RF_methyltr_PrmC"/>
</dbReference>
<organism evidence="8 9">
    <name type="scientific">Flavobacterium silvaticum</name>
    <dbReference type="NCBI Taxonomy" id="1852020"/>
    <lineage>
        <taxon>Bacteria</taxon>
        <taxon>Pseudomonadati</taxon>
        <taxon>Bacteroidota</taxon>
        <taxon>Flavobacteriia</taxon>
        <taxon>Flavobacteriales</taxon>
        <taxon>Flavobacteriaceae</taxon>
        <taxon>Flavobacterium</taxon>
    </lineage>
</organism>
<evidence type="ECO:0000256" key="2">
    <source>
        <dbReference type="ARBA" id="ARBA00022679"/>
    </source>
</evidence>
<dbReference type="EMBL" id="JAAMPU010000104">
    <property type="protein sequence ID" value="NMH28075.1"/>
    <property type="molecule type" value="Genomic_DNA"/>
</dbReference>
<dbReference type="Gene3D" id="1.10.8.10">
    <property type="entry name" value="DNA helicase RuvA subunit, C-terminal domain"/>
    <property type="match status" value="1"/>
</dbReference>
<comment type="caution">
    <text evidence="5">Lacks conserved residue(s) required for the propagation of feature annotation.</text>
</comment>
<dbReference type="InterPro" id="IPR029063">
    <property type="entry name" value="SAM-dependent_MTases_sf"/>
</dbReference>